<dbReference type="Proteomes" id="UP000695562">
    <property type="component" value="Unassembled WGS sequence"/>
</dbReference>
<evidence type="ECO:0000313" key="6">
    <source>
        <dbReference type="Proteomes" id="UP000695562"/>
    </source>
</evidence>
<feature type="transmembrane region" description="Helical" evidence="3">
    <location>
        <begin position="649"/>
        <end position="669"/>
    </location>
</feature>
<keyword evidence="3" id="KW-0812">Transmembrane</keyword>
<comment type="caution">
    <text evidence="5">The sequence shown here is derived from an EMBL/GenBank/DDBJ whole genome shotgun (WGS) entry which is preliminary data.</text>
</comment>
<evidence type="ECO:0000259" key="4">
    <source>
        <dbReference type="PROSITE" id="PS51840"/>
    </source>
</evidence>
<accession>A0A8J4V633</accession>
<feature type="region of interest" description="Disordered" evidence="2">
    <location>
        <begin position="341"/>
        <end position="364"/>
    </location>
</feature>
<dbReference type="PROSITE" id="PS51840">
    <property type="entry name" value="C2_NT"/>
    <property type="match status" value="1"/>
</dbReference>
<evidence type="ECO:0000313" key="5">
    <source>
        <dbReference type="EMBL" id="KAF2075422.1"/>
    </source>
</evidence>
<dbReference type="OrthoDB" id="21302at2759"/>
<feature type="coiled-coil region" evidence="1">
    <location>
        <begin position="436"/>
        <end position="463"/>
    </location>
</feature>
<feature type="compositionally biased region" description="Low complexity" evidence="2">
    <location>
        <begin position="64"/>
        <end position="82"/>
    </location>
</feature>
<keyword evidence="1" id="KW-0175">Coiled coil</keyword>
<sequence>MIKGIKGGLSHARKDKIKIQYDIELKSIINVCNDIVGQDISIKWERGKKFKGQTKECKVVKFQSPPTTAPTSPTSSSPSKTTPDTEKDPAGIVKNNPKIITSGVGSQQQHVGKKNDALAAPIPLVHSVSTGSIPTITPQKYDHSTLLTPNINYKSHSRNSSATGDSAHEASNISATTGSHSMLSRKQSKLLLGNRIDGTNSLLGGDGVVCLTNCDKITFRVTLFSSTTHSKQDYSLHPNYEQKLLYIYLLNKNNVLCHTSIDLSLHTEDHGSIVQVPFPSSSPNQPTLHMNIKTDFLKYNDKTIIKASPEMVSKKDILGSISPNGANKLIEIEGEVYIVDRNNNSSSNNNNSSTAPVTSGSSNNKNKIAKKIQENSNLPIPIISTSNKSNSEMEELAAHPTISDNSYSGQTTSWDDYTETEPISKTMDELNHNHLISMKNNEIKELNMKIKDLQEEINGNQRLHQSLLSVIEDCKSKVMEYEESVYRAQSLENFVKNQLILERFEFKKKIKQLATKYSSPNAPLSPIDSNPNTPTGLSLVKKELEEKNKIIVEKEKNIENITILLDSEKAEKEQIIVKHKQALQENEEHLKKLEKLKETIDKLAKESNDRNLIVENEARKKAAANHTVSKDKSFKDHLIEAAKQKYPSLLYNPVLAWSFAIFCFAMFVLKSFEC</sequence>
<reference evidence="5" key="1">
    <citation type="submission" date="2020-01" db="EMBL/GenBank/DDBJ databases">
        <title>Development of genomics and gene disruption for Polysphondylium violaceum indicates a role for the polyketide synthase stlB in stalk morphogenesis.</title>
        <authorList>
            <person name="Narita B."/>
            <person name="Kawabe Y."/>
            <person name="Kin K."/>
            <person name="Saito T."/>
            <person name="Gibbs R."/>
            <person name="Kuspa A."/>
            <person name="Muzny D."/>
            <person name="Queller D."/>
            <person name="Richards S."/>
            <person name="Strassman J."/>
            <person name="Sucgang R."/>
            <person name="Worley K."/>
            <person name="Schaap P."/>
        </authorList>
    </citation>
    <scope>NUCLEOTIDE SEQUENCE</scope>
    <source>
        <strain evidence="5">QSvi11</strain>
    </source>
</reference>
<feature type="compositionally biased region" description="Low complexity" evidence="2">
    <location>
        <begin position="342"/>
        <end position="353"/>
    </location>
</feature>
<dbReference type="InterPro" id="IPR019448">
    <property type="entry name" value="NT-C2"/>
</dbReference>
<evidence type="ECO:0000256" key="2">
    <source>
        <dbReference type="SAM" id="MobiDB-lite"/>
    </source>
</evidence>
<keyword evidence="3" id="KW-1133">Transmembrane helix</keyword>
<feature type="coiled-coil region" evidence="1">
    <location>
        <begin position="537"/>
        <end position="610"/>
    </location>
</feature>
<evidence type="ECO:0000256" key="3">
    <source>
        <dbReference type="SAM" id="Phobius"/>
    </source>
</evidence>
<keyword evidence="3" id="KW-0472">Membrane</keyword>
<feature type="region of interest" description="Disordered" evidence="2">
    <location>
        <begin position="61"/>
        <end position="93"/>
    </location>
</feature>
<dbReference type="EMBL" id="AJWJ01000100">
    <property type="protein sequence ID" value="KAF2075422.1"/>
    <property type="molecule type" value="Genomic_DNA"/>
</dbReference>
<gene>
    <name evidence="5" type="ORF">CYY_003251</name>
</gene>
<feature type="domain" description="C2 NT-type" evidence="4">
    <location>
        <begin position="9"/>
        <end position="296"/>
    </location>
</feature>
<evidence type="ECO:0000256" key="1">
    <source>
        <dbReference type="SAM" id="Coils"/>
    </source>
</evidence>
<name>A0A8J4V633_9MYCE</name>
<dbReference type="AlphaFoldDB" id="A0A8J4V633"/>
<feature type="region of interest" description="Disordered" evidence="2">
    <location>
        <begin position="152"/>
        <end position="179"/>
    </location>
</feature>
<protein>
    <recommendedName>
        <fullName evidence="4">C2 NT-type domain-containing protein</fullName>
    </recommendedName>
</protein>
<proteinExistence type="predicted"/>
<keyword evidence="6" id="KW-1185">Reference proteome</keyword>
<organism evidence="5 6">
    <name type="scientific">Polysphondylium violaceum</name>
    <dbReference type="NCBI Taxonomy" id="133409"/>
    <lineage>
        <taxon>Eukaryota</taxon>
        <taxon>Amoebozoa</taxon>
        <taxon>Evosea</taxon>
        <taxon>Eumycetozoa</taxon>
        <taxon>Dictyostelia</taxon>
        <taxon>Dictyosteliales</taxon>
        <taxon>Dictyosteliaceae</taxon>
        <taxon>Polysphondylium</taxon>
    </lineage>
</organism>